<organism evidence="1 2">
    <name type="scientific">Pseudomonas phage SL2</name>
    <dbReference type="NCBI Taxonomy" id="2041345"/>
    <lineage>
        <taxon>Viruses</taxon>
        <taxon>Duplodnaviria</taxon>
        <taxon>Heunggongvirae</taxon>
        <taxon>Uroviricota</taxon>
        <taxon>Caudoviricetes</taxon>
        <taxon>Chimalliviridae</taxon>
        <taxon>Phikzvirus</taxon>
        <taxon>Phikzvirus SL2</taxon>
    </lineage>
</organism>
<name>A0A2D1GR64_9CAUD</name>
<dbReference type="EMBL" id="MF805716">
    <property type="protein sequence ID" value="ATN94830.1"/>
    <property type="molecule type" value="Genomic_DNA"/>
</dbReference>
<protein>
    <submittedName>
        <fullName evidence="1">Uncharacterized protein</fullName>
    </submittedName>
</protein>
<dbReference type="Proteomes" id="UP000242032">
    <property type="component" value="Segment"/>
</dbReference>
<gene>
    <name evidence="1" type="ORF">SL2_253</name>
</gene>
<proteinExistence type="predicted"/>
<evidence type="ECO:0000313" key="1">
    <source>
        <dbReference type="EMBL" id="ATN94830.1"/>
    </source>
</evidence>
<sequence length="542" mass="63119">MPNTTLVLPDVYESVTRRVAADIIGQLAKMMGLPEDTLVQFPGNVQTVPMNGGMFGNCCDSANVVKFDPEDHIIITYDEVADERYTLSTDVKNHQNFPWFVDETRGVRITPVRRFVDVRFDIEYKSKNITLAQRWLDEQRLWFSNNGQELVHTLTYHVDVPMPVQGILAAIYNTAQNSHWPMEETFPEYLNKYFTFPTTELADLSQKNKSLVIYERQVDVIGWYDYTSTPPTPEYDSESDGSYNVRFSYFLTYARPTHVWIEYPLTVHQCLVPSVIRPKYIYENYQQVDRKVSQFRGSLYHKFLLIRDKKIPYIQHPDIDTWDTDNIPINQLTFFSGLLTLCPDEIESGTLMSFDQLGRYSFSPFFLEYFEGVGTKAIDQNGIFQVRLYENDNYTRAECYLDGLMLKTKWKLDPCKVYHVQISINKNLLLVFDDRWRCLQRYPRVCWTIFNLFGVGIGRKPFEEVKLLGKGRDRLPSEECPGEGTTCHTQCLNPTTEGVINWKDIVDAREEMNTRIGPDWDPTYLIGPLTVLYGNIITERKE</sequence>
<keyword evidence="2" id="KW-1185">Reference proteome</keyword>
<reference evidence="1 2" key="1">
    <citation type="journal article" date="2017" name="Viruses">
        <title>Differential Effect of Newly Isolated Phages Belonging to PB1-Like, phiKZ-Like and LUZ24-Like Viruses against Multi-Drug Resistant Pseudomonas aeruginosa under Varying Growth Conditions.</title>
        <authorList>
            <person name="Latz S."/>
            <person name="Kruttgen A."/>
            <person name="Hafner H."/>
            <person name="Buhl E.M."/>
            <person name="Ritter K."/>
            <person name="Horz H.P."/>
        </authorList>
    </citation>
    <scope>NUCLEOTIDE SEQUENCE [LARGE SCALE GENOMIC DNA]</scope>
</reference>
<evidence type="ECO:0000313" key="2">
    <source>
        <dbReference type="Proteomes" id="UP000242032"/>
    </source>
</evidence>
<accession>A0A2D1GR64</accession>